<name>A0A0F9GMV3_9ZZZZ</name>
<reference evidence="1" key="1">
    <citation type="journal article" date="2015" name="Nature">
        <title>Complex archaea that bridge the gap between prokaryotes and eukaryotes.</title>
        <authorList>
            <person name="Spang A."/>
            <person name="Saw J.H."/>
            <person name="Jorgensen S.L."/>
            <person name="Zaremba-Niedzwiedzka K."/>
            <person name="Martijn J."/>
            <person name="Lind A.E."/>
            <person name="van Eijk R."/>
            <person name="Schleper C."/>
            <person name="Guy L."/>
            <person name="Ettema T.J."/>
        </authorList>
    </citation>
    <scope>NUCLEOTIDE SEQUENCE</scope>
</reference>
<evidence type="ECO:0000313" key="1">
    <source>
        <dbReference type="EMBL" id="KKM00104.1"/>
    </source>
</evidence>
<sequence length="530" mass="57744">MTRFGFTRPTRPRSTTTSIRFIPTEGFTELPDIEAPPGSITSGQNVWIRRGRLEPRWRLEQAADNILSDLPTGAFDYDDVGGARFLVVTSQDTVAFLDNESYVSLQYVSGTSNFPPTGGQNDQYFGTSVYLPRSDLNVGVFTNGVDPLFAWGGPSDSTGFSTLTQGPIAKDVTLFANRVVGFNIRELSSSSRVVQRVQWSIAGDPEDWTGIGSGFEDLVDMRGQGTRIFSTEEEMVLGSTEEIWRGRLIGGDFVFRFSPLNKEVGIPFAKAAIQTKVGLFWLGSDSNIYHLQGARLDTIGDDVQRTIRDTITNEKAAFFGYNDELQQLTFYYSTSPTGQPDRAFTWHRKDRAKWTPQRFSDPVAQSFQLNIPSSATTWGGLVGNLSAQSQTYNDLLGAAGTPDEALLTSNGTTAFFSDSAGSDLGATVLSQAVFGGLFGADADNDKFSDRLRIDVRADSASSLTVSVSGNLGGTYQAEQEFAISVQSATTQSNFHLGVPGLYHAVKVESDEGRWQVVTVKLDASFLGETT</sequence>
<dbReference type="AlphaFoldDB" id="A0A0F9GMV3"/>
<accession>A0A0F9GMV3</accession>
<protein>
    <submittedName>
        <fullName evidence="1">Uncharacterized protein</fullName>
    </submittedName>
</protein>
<proteinExistence type="predicted"/>
<comment type="caution">
    <text evidence="1">The sequence shown here is derived from an EMBL/GenBank/DDBJ whole genome shotgun (WGS) entry which is preliminary data.</text>
</comment>
<organism evidence="1">
    <name type="scientific">marine sediment metagenome</name>
    <dbReference type="NCBI Taxonomy" id="412755"/>
    <lineage>
        <taxon>unclassified sequences</taxon>
        <taxon>metagenomes</taxon>
        <taxon>ecological metagenomes</taxon>
    </lineage>
</organism>
<gene>
    <name evidence="1" type="ORF">LCGC14_1807780</name>
</gene>
<dbReference type="EMBL" id="LAZR01017512">
    <property type="protein sequence ID" value="KKM00104.1"/>
    <property type="molecule type" value="Genomic_DNA"/>
</dbReference>